<gene>
    <name evidence="2" type="ORF">FBEOM_1962</name>
</gene>
<protein>
    <submittedName>
        <fullName evidence="2">Uncharacterized protein</fullName>
    </submittedName>
</protein>
<name>A0A9P5ASD8_9HYPO</name>
<evidence type="ECO:0000313" key="2">
    <source>
        <dbReference type="EMBL" id="KAF4344090.1"/>
    </source>
</evidence>
<accession>A0A9P5ASD8</accession>
<keyword evidence="3" id="KW-1185">Reference proteome</keyword>
<reference evidence="2" key="1">
    <citation type="journal article" date="2017" name="Mycologia">
        <title>Fusarium algeriense, sp. nov., a novel toxigenic crown rot pathogen of durum wheat from Algeria is nested in the Fusarium burgessii species complex.</title>
        <authorList>
            <person name="Laraba I."/>
            <person name="Keddad A."/>
            <person name="Boureghda H."/>
            <person name="Abdallah N."/>
            <person name="Vaughan M.M."/>
            <person name="Proctor R.H."/>
            <person name="Busman M."/>
            <person name="O'Donnell K."/>
        </authorList>
    </citation>
    <scope>NUCLEOTIDE SEQUENCE</scope>
    <source>
        <strain evidence="2">NRRL 25174</strain>
    </source>
</reference>
<reference evidence="2" key="2">
    <citation type="submission" date="2020-02" db="EMBL/GenBank/DDBJ databases">
        <title>Identification and distribution of gene clusters putatively required for synthesis of sphingolipid metabolism inhibitors in phylogenetically diverse species of the filamentous fungus Fusarium.</title>
        <authorList>
            <person name="Kim H.-S."/>
            <person name="Busman M."/>
            <person name="Brown D.W."/>
            <person name="Divon H."/>
            <person name="Uhlig S."/>
            <person name="Proctor R.H."/>
        </authorList>
    </citation>
    <scope>NUCLEOTIDE SEQUENCE</scope>
    <source>
        <strain evidence="2">NRRL 25174</strain>
    </source>
</reference>
<feature type="compositionally biased region" description="Basic and acidic residues" evidence="1">
    <location>
        <begin position="304"/>
        <end position="331"/>
    </location>
</feature>
<dbReference type="EMBL" id="PVQB02000065">
    <property type="protein sequence ID" value="KAF4344090.1"/>
    <property type="molecule type" value="Genomic_DNA"/>
</dbReference>
<proteinExistence type="predicted"/>
<dbReference type="AlphaFoldDB" id="A0A9P5ASD8"/>
<dbReference type="Proteomes" id="UP000730481">
    <property type="component" value="Unassembled WGS sequence"/>
</dbReference>
<feature type="region of interest" description="Disordered" evidence="1">
    <location>
        <begin position="294"/>
        <end position="331"/>
    </location>
</feature>
<organism evidence="2 3">
    <name type="scientific">Fusarium beomiforme</name>
    <dbReference type="NCBI Taxonomy" id="44412"/>
    <lineage>
        <taxon>Eukaryota</taxon>
        <taxon>Fungi</taxon>
        <taxon>Dikarya</taxon>
        <taxon>Ascomycota</taxon>
        <taxon>Pezizomycotina</taxon>
        <taxon>Sordariomycetes</taxon>
        <taxon>Hypocreomycetidae</taxon>
        <taxon>Hypocreales</taxon>
        <taxon>Nectriaceae</taxon>
        <taxon>Fusarium</taxon>
        <taxon>Fusarium burgessii species complex</taxon>
    </lineage>
</organism>
<evidence type="ECO:0000313" key="3">
    <source>
        <dbReference type="Proteomes" id="UP000730481"/>
    </source>
</evidence>
<sequence length="417" mass="48061">MSKGLPFAEYQLAQPVRLTYFHKFPDLPLDLRLLIWEAALRPPPSENYNAVHKFADGGTQGIEGHGKVVNRGLSLKYPDANGNFNCYGKTDIPFRVPLPPGKDVARGGKTPAVVDRMSGICETARSTYFWDYGMWTACNESRRVINRRFKKNQWSEIREDVVKDVRLRSKSHRQPWRVQRAWEKENRDKDSSNKTIGRQEWYKDFVSVFGVDNAPGNLIATHPAKDLFIIEDTRWWRPEAIIPPIQDIQETAIFFFRDNNISPTRRGYPMIGNMGFVYHNSWCEGIAINDPHPTLLSDQVQTKNPRDEKEEKSEEEEGKEKKTKEKKTKEKKEPKVFYNYGEEDLVEVDVKPNVVMRMNGNEQCVLGNCCGFTYYLSNDRIVVLHTTDPNAEPFNVWDHVGVLAPRSRVPGKRIRGG</sequence>
<dbReference type="OrthoDB" id="3596450at2759"/>
<comment type="caution">
    <text evidence="2">The sequence shown here is derived from an EMBL/GenBank/DDBJ whole genome shotgun (WGS) entry which is preliminary data.</text>
</comment>
<evidence type="ECO:0000256" key="1">
    <source>
        <dbReference type="SAM" id="MobiDB-lite"/>
    </source>
</evidence>